<dbReference type="AlphaFoldDB" id="A0A9D2LUS0"/>
<organism evidence="2 3">
    <name type="scientific">Candidatus Blautia faecavium</name>
    <dbReference type="NCBI Taxonomy" id="2838487"/>
    <lineage>
        <taxon>Bacteria</taxon>
        <taxon>Bacillati</taxon>
        <taxon>Bacillota</taxon>
        <taxon>Clostridia</taxon>
        <taxon>Lachnospirales</taxon>
        <taxon>Lachnospiraceae</taxon>
        <taxon>Blautia</taxon>
    </lineage>
</organism>
<protein>
    <submittedName>
        <fullName evidence="2">Uncharacterized protein</fullName>
    </submittedName>
</protein>
<evidence type="ECO:0000256" key="1">
    <source>
        <dbReference type="SAM" id="Phobius"/>
    </source>
</evidence>
<feature type="transmembrane region" description="Helical" evidence="1">
    <location>
        <begin position="24"/>
        <end position="42"/>
    </location>
</feature>
<keyword evidence="1" id="KW-0812">Transmembrane</keyword>
<gene>
    <name evidence="2" type="ORF">IAA06_14325</name>
</gene>
<feature type="transmembrane region" description="Helical" evidence="1">
    <location>
        <begin position="54"/>
        <end position="73"/>
    </location>
</feature>
<feature type="transmembrane region" description="Helical" evidence="1">
    <location>
        <begin position="137"/>
        <end position="170"/>
    </location>
</feature>
<dbReference type="EMBL" id="DWYZ01000276">
    <property type="protein sequence ID" value="HJB29946.1"/>
    <property type="molecule type" value="Genomic_DNA"/>
</dbReference>
<keyword evidence="1" id="KW-0472">Membrane</keyword>
<reference evidence="2" key="1">
    <citation type="journal article" date="2021" name="PeerJ">
        <title>Extensive microbial diversity within the chicken gut microbiome revealed by metagenomics and culture.</title>
        <authorList>
            <person name="Gilroy R."/>
            <person name="Ravi A."/>
            <person name="Getino M."/>
            <person name="Pursley I."/>
            <person name="Horton D.L."/>
            <person name="Alikhan N.F."/>
            <person name="Baker D."/>
            <person name="Gharbi K."/>
            <person name="Hall N."/>
            <person name="Watson M."/>
            <person name="Adriaenssens E.M."/>
            <person name="Foster-Nyarko E."/>
            <person name="Jarju S."/>
            <person name="Secka A."/>
            <person name="Antonio M."/>
            <person name="Oren A."/>
            <person name="Chaudhuri R.R."/>
            <person name="La Ragione R."/>
            <person name="Hildebrand F."/>
            <person name="Pallen M.J."/>
        </authorList>
    </citation>
    <scope>NUCLEOTIDE SEQUENCE</scope>
    <source>
        <strain evidence="2">ChiSjej1B19-5720</strain>
    </source>
</reference>
<dbReference type="Proteomes" id="UP000823842">
    <property type="component" value="Unassembled WGS sequence"/>
</dbReference>
<name>A0A9D2LUS0_9FIRM</name>
<sequence>MGRRSEKRCRLFWDIAKANIKHNFRWHFLLAVLLTGMIPVMFGTEQLSETVCAMPLEFMFSLVGILVFTPVFLPEQDPAISQIVGTKAVERSFVEGVRTCYSALALVLLLGIFFLWLKENGCAVSVRLFWGTLGDCIFLGSLGFAAGAFTGNIVISYMIPVFFYTVSYFGKNKMGNFYLFSMMEGDFRPNAWLLGCGCFILAGTLFIRWKYPPRERG</sequence>
<proteinExistence type="predicted"/>
<feature type="transmembrane region" description="Helical" evidence="1">
    <location>
        <begin position="191"/>
        <end position="209"/>
    </location>
</feature>
<feature type="transmembrane region" description="Helical" evidence="1">
    <location>
        <begin position="100"/>
        <end position="117"/>
    </location>
</feature>
<accession>A0A9D2LUS0</accession>
<evidence type="ECO:0000313" key="2">
    <source>
        <dbReference type="EMBL" id="HJB29946.1"/>
    </source>
</evidence>
<comment type="caution">
    <text evidence="2">The sequence shown here is derived from an EMBL/GenBank/DDBJ whole genome shotgun (WGS) entry which is preliminary data.</text>
</comment>
<reference evidence="2" key="2">
    <citation type="submission" date="2021-04" db="EMBL/GenBank/DDBJ databases">
        <authorList>
            <person name="Gilroy R."/>
        </authorList>
    </citation>
    <scope>NUCLEOTIDE SEQUENCE</scope>
    <source>
        <strain evidence="2">ChiSjej1B19-5720</strain>
    </source>
</reference>
<keyword evidence="1" id="KW-1133">Transmembrane helix</keyword>
<evidence type="ECO:0000313" key="3">
    <source>
        <dbReference type="Proteomes" id="UP000823842"/>
    </source>
</evidence>